<dbReference type="OrthoDB" id="2322499at2759"/>
<sequence length="783" mass="90578">MTNPSPLTRTGTLDTVETTSAPSLTRQNTEVSVSECSTPPPGTPHTTGRTVEGEDPSSKNPNSGQGKLKITACNGWEARMKLEDREREKKRVKRARSTTSLREESLEGSQVLRRPAKRGKLAELPSLPLDILFEIFGHLSPVDILHLSRTTKAFRQALLHKNATGLWKRVWENPEVEGIPERPEDLSIPAWTNLLFDAHCHNCLTSNIRTILWMLRVRLCKKCSKNLLVCETVFDKKKKLDAILMRCVPFEKHPSDDMKYCLTEEKRSFVKALESEPGDRTAFVAKKEEGIKARKAHAKRCREWAALIAEVREDELDDLRVQRKVFIRKRLEELGYEPEFEFLQMFENSDCSYRVIPPVPKFEWFDWVDEVKHAKPITQRSWNNRVKGIMVEYMERIRAIRLENDRNMFLEGRREAVALSWADWISEEPQLKRYPPGYFLPTVVDVVEHPRTQAFITEPGERIFPKEEFVAFLDNFHDAIEEWRREKGKALFGLVGDVCKRDAGLKDEESGLEWMELAMVVFSCTEYRYAKHLTAQVCDDQTLPWERSSPTNFTSFTTTDRPIDWHEDTCMFFPEYLHHVCCKASQRNHDEHTFCSSLRKMWDMETLRFNVKASAVVRRLLEACGLGLRTKARELDKVDPRLVCLKCTHGHGVDGERTVQVRTWRSSVKHAMEKHWGSNTVRFQRISGEDADRAKMLEESEWGRRTMWCMHCRDRRREAGPLTKEGLVDHIDNDHFGDLDPGDPDLPDAEGTVYTLEPWDMAHIQPLSVKMVPKMGYPLPGLS</sequence>
<evidence type="ECO:0000259" key="2">
    <source>
        <dbReference type="PROSITE" id="PS50181"/>
    </source>
</evidence>
<name>A0A4Y7TEH6_COPMI</name>
<dbReference type="Pfam" id="PF00646">
    <property type="entry name" value="F-box"/>
    <property type="match status" value="1"/>
</dbReference>
<dbReference type="Proteomes" id="UP000298030">
    <property type="component" value="Unassembled WGS sequence"/>
</dbReference>
<feature type="region of interest" description="Disordered" evidence="1">
    <location>
        <begin position="1"/>
        <end position="68"/>
    </location>
</feature>
<dbReference type="InterPro" id="IPR001810">
    <property type="entry name" value="F-box_dom"/>
</dbReference>
<reference evidence="3 4" key="1">
    <citation type="journal article" date="2019" name="Nat. Ecol. Evol.">
        <title>Megaphylogeny resolves global patterns of mushroom evolution.</title>
        <authorList>
            <person name="Varga T."/>
            <person name="Krizsan K."/>
            <person name="Foldi C."/>
            <person name="Dima B."/>
            <person name="Sanchez-Garcia M."/>
            <person name="Sanchez-Ramirez S."/>
            <person name="Szollosi G.J."/>
            <person name="Szarkandi J.G."/>
            <person name="Papp V."/>
            <person name="Albert L."/>
            <person name="Andreopoulos W."/>
            <person name="Angelini C."/>
            <person name="Antonin V."/>
            <person name="Barry K.W."/>
            <person name="Bougher N.L."/>
            <person name="Buchanan P."/>
            <person name="Buyck B."/>
            <person name="Bense V."/>
            <person name="Catcheside P."/>
            <person name="Chovatia M."/>
            <person name="Cooper J."/>
            <person name="Damon W."/>
            <person name="Desjardin D."/>
            <person name="Finy P."/>
            <person name="Geml J."/>
            <person name="Haridas S."/>
            <person name="Hughes K."/>
            <person name="Justo A."/>
            <person name="Karasinski D."/>
            <person name="Kautmanova I."/>
            <person name="Kiss B."/>
            <person name="Kocsube S."/>
            <person name="Kotiranta H."/>
            <person name="LaButti K.M."/>
            <person name="Lechner B.E."/>
            <person name="Liimatainen K."/>
            <person name="Lipzen A."/>
            <person name="Lukacs Z."/>
            <person name="Mihaltcheva S."/>
            <person name="Morgado L.N."/>
            <person name="Niskanen T."/>
            <person name="Noordeloos M.E."/>
            <person name="Ohm R.A."/>
            <person name="Ortiz-Santana B."/>
            <person name="Ovrebo C."/>
            <person name="Racz N."/>
            <person name="Riley R."/>
            <person name="Savchenko A."/>
            <person name="Shiryaev A."/>
            <person name="Soop K."/>
            <person name="Spirin V."/>
            <person name="Szebenyi C."/>
            <person name="Tomsovsky M."/>
            <person name="Tulloss R.E."/>
            <person name="Uehling J."/>
            <person name="Grigoriev I.V."/>
            <person name="Vagvolgyi C."/>
            <person name="Papp T."/>
            <person name="Martin F.M."/>
            <person name="Miettinen O."/>
            <person name="Hibbett D.S."/>
            <person name="Nagy L.G."/>
        </authorList>
    </citation>
    <scope>NUCLEOTIDE SEQUENCE [LARGE SCALE GENOMIC DNA]</scope>
    <source>
        <strain evidence="3 4">FP101781</strain>
    </source>
</reference>
<evidence type="ECO:0000313" key="4">
    <source>
        <dbReference type="Proteomes" id="UP000298030"/>
    </source>
</evidence>
<proteinExistence type="predicted"/>
<feature type="compositionally biased region" description="Polar residues" evidence="1">
    <location>
        <begin position="1"/>
        <end position="37"/>
    </location>
</feature>
<feature type="region of interest" description="Disordered" evidence="1">
    <location>
        <begin position="84"/>
        <end position="108"/>
    </location>
</feature>
<evidence type="ECO:0000256" key="1">
    <source>
        <dbReference type="SAM" id="MobiDB-lite"/>
    </source>
</evidence>
<organism evidence="3 4">
    <name type="scientific">Coprinellus micaceus</name>
    <name type="common">Glistening ink-cap mushroom</name>
    <name type="synonym">Coprinus micaceus</name>
    <dbReference type="NCBI Taxonomy" id="71717"/>
    <lineage>
        <taxon>Eukaryota</taxon>
        <taxon>Fungi</taxon>
        <taxon>Dikarya</taxon>
        <taxon>Basidiomycota</taxon>
        <taxon>Agaricomycotina</taxon>
        <taxon>Agaricomycetes</taxon>
        <taxon>Agaricomycetidae</taxon>
        <taxon>Agaricales</taxon>
        <taxon>Agaricineae</taxon>
        <taxon>Psathyrellaceae</taxon>
        <taxon>Coprinellus</taxon>
    </lineage>
</organism>
<protein>
    <recommendedName>
        <fullName evidence="2">F-box domain-containing protein</fullName>
    </recommendedName>
</protein>
<gene>
    <name evidence="3" type="ORF">FA13DRAFT_1731785</name>
</gene>
<dbReference type="Gene3D" id="1.20.1280.50">
    <property type="match status" value="1"/>
</dbReference>
<evidence type="ECO:0000313" key="3">
    <source>
        <dbReference type="EMBL" id="TEB32583.1"/>
    </source>
</evidence>
<accession>A0A4Y7TEH6</accession>
<dbReference type="AlphaFoldDB" id="A0A4Y7TEH6"/>
<keyword evidence="4" id="KW-1185">Reference proteome</keyword>
<comment type="caution">
    <text evidence="3">The sequence shown here is derived from an EMBL/GenBank/DDBJ whole genome shotgun (WGS) entry which is preliminary data.</text>
</comment>
<dbReference type="CDD" id="cd09917">
    <property type="entry name" value="F-box_SF"/>
    <property type="match status" value="1"/>
</dbReference>
<dbReference type="PROSITE" id="PS50181">
    <property type="entry name" value="FBOX"/>
    <property type="match status" value="1"/>
</dbReference>
<feature type="domain" description="F-box" evidence="2">
    <location>
        <begin position="121"/>
        <end position="170"/>
    </location>
</feature>
<dbReference type="SMART" id="SM00256">
    <property type="entry name" value="FBOX"/>
    <property type="match status" value="1"/>
</dbReference>
<dbReference type="EMBL" id="QPFP01000015">
    <property type="protein sequence ID" value="TEB32583.1"/>
    <property type="molecule type" value="Genomic_DNA"/>
</dbReference>
<dbReference type="InterPro" id="IPR036047">
    <property type="entry name" value="F-box-like_dom_sf"/>
</dbReference>
<dbReference type="SUPFAM" id="SSF81383">
    <property type="entry name" value="F-box domain"/>
    <property type="match status" value="1"/>
</dbReference>
<dbReference type="STRING" id="71717.A0A4Y7TEH6"/>